<feature type="domain" description="Histidine kinase" evidence="12">
    <location>
        <begin position="256"/>
        <end position="470"/>
    </location>
</feature>
<evidence type="ECO:0000256" key="4">
    <source>
        <dbReference type="ARBA" id="ARBA00022553"/>
    </source>
</evidence>
<name>A0ABP8TLG4_9ACTN</name>
<evidence type="ECO:0000256" key="7">
    <source>
        <dbReference type="ARBA" id="ARBA00022777"/>
    </source>
</evidence>
<keyword evidence="9" id="KW-0902">Two-component regulatory system</keyword>
<keyword evidence="6" id="KW-0812">Transmembrane</keyword>
<dbReference type="PROSITE" id="PS51318">
    <property type="entry name" value="TAT"/>
    <property type="match status" value="1"/>
</dbReference>
<gene>
    <name evidence="14" type="ORF">GCM10023195_40070</name>
</gene>
<dbReference type="InterPro" id="IPR036097">
    <property type="entry name" value="HisK_dim/P_sf"/>
</dbReference>
<keyword evidence="8" id="KW-1133">Transmembrane helix</keyword>
<evidence type="ECO:0000256" key="2">
    <source>
        <dbReference type="ARBA" id="ARBA00004236"/>
    </source>
</evidence>
<dbReference type="PRINTS" id="PR00344">
    <property type="entry name" value="BCTRLSENSOR"/>
</dbReference>
<evidence type="ECO:0000313" key="15">
    <source>
        <dbReference type="Proteomes" id="UP001500212"/>
    </source>
</evidence>
<protein>
    <recommendedName>
        <fullName evidence="3">histidine kinase</fullName>
        <ecNumber evidence="3">2.7.13.3</ecNumber>
    </recommendedName>
</protein>
<dbReference type="InterPro" id="IPR003660">
    <property type="entry name" value="HAMP_dom"/>
</dbReference>
<dbReference type="EMBL" id="BAABHJ010000009">
    <property type="protein sequence ID" value="GAA4609853.1"/>
    <property type="molecule type" value="Genomic_DNA"/>
</dbReference>
<dbReference type="SMART" id="SM00387">
    <property type="entry name" value="HATPase_c"/>
    <property type="match status" value="1"/>
</dbReference>
<dbReference type="SUPFAM" id="SSF47384">
    <property type="entry name" value="Homodimeric domain of signal transducing histidine kinase"/>
    <property type="match status" value="1"/>
</dbReference>
<dbReference type="InterPro" id="IPR005467">
    <property type="entry name" value="His_kinase_dom"/>
</dbReference>
<keyword evidence="7" id="KW-0418">Kinase</keyword>
<dbReference type="CDD" id="cd00082">
    <property type="entry name" value="HisKA"/>
    <property type="match status" value="1"/>
</dbReference>
<dbReference type="InterPro" id="IPR004358">
    <property type="entry name" value="Sig_transdc_His_kin-like_C"/>
</dbReference>
<evidence type="ECO:0000256" key="5">
    <source>
        <dbReference type="ARBA" id="ARBA00022679"/>
    </source>
</evidence>
<comment type="catalytic activity">
    <reaction evidence="1">
        <text>ATP + protein L-histidine = ADP + protein N-phospho-L-histidine.</text>
        <dbReference type="EC" id="2.7.13.3"/>
    </reaction>
</comment>
<evidence type="ECO:0000259" key="12">
    <source>
        <dbReference type="PROSITE" id="PS50109"/>
    </source>
</evidence>
<comment type="caution">
    <text evidence="14">The sequence shown here is derived from an EMBL/GenBank/DDBJ whole genome shotgun (WGS) entry which is preliminary data.</text>
</comment>
<dbReference type="Pfam" id="PF00672">
    <property type="entry name" value="HAMP"/>
    <property type="match status" value="1"/>
</dbReference>
<organism evidence="14 15">
    <name type="scientific">Actinoallomurus liliacearum</name>
    <dbReference type="NCBI Taxonomy" id="1080073"/>
    <lineage>
        <taxon>Bacteria</taxon>
        <taxon>Bacillati</taxon>
        <taxon>Actinomycetota</taxon>
        <taxon>Actinomycetes</taxon>
        <taxon>Streptosporangiales</taxon>
        <taxon>Thermomonosporaceae</taxon>
        <taxon>Actinoallomurus</taxon>
    </lineage>
</organism>
<feature type="signal peptide" evidence="11">
    <location>
        <begin position="1"/>
        <end position="22"/>
    </location>
</feature>
<evidence type="ECO:0000259" key="13">
    <source>
        <dbReference type="PROSITE" id="PS50885"/>
    </source>
</evidence>
<keyword evidence="10" id="KW-0472">Membrane</keyword>
<reference evidence="15" key="1">
    <citation type="journal article" date="2019" name="Int. J. Syst. Evol. Microbiol.">
        <title>The Global Catalogue of Microorganisms (GCM) 10K type strain sequencing project: providing services to taxonomists for standard genome sequencing and annotation.</title>
        <authorList>
            <consortium name="The Broad Institute Genomics Platform"/>
            <consortium name="The Broad Institute Genome Sequencing Center for Infectious Disease"/>
            <person name="Wu L."/>
            <person name="Ma J."/>
        </authorList>
    </citation>
    <scope>NUCLEOTIDE SEQUENCE [LARGE SCALE GENOMIC DNA]</scope>
    <source>
        <strain evidence="15">JCM 17938</strain>
    </source>
</reference>
<dbReference type="CDD" id="cd00075">
    <property type="entry name" value="HATPase"/>
    <property type="match status" value="1"/>
</dbReference>
<feature type="domain" description="HAMP" evidence="13">
    <location>
        <begin position="188"/>
        <end position="241"/>
    </location>
</feature>
<dbReference type="Gene3D" id="6.10.340.10">
    <property type="match status" value="1"/>
</dbReference>
<dbReference type="Pfam" id="PF00512">
    <property type="entry name" value="HisKA"/>
    <property type="match status" value="1"/>
</dbReference>
<keyword evidence="15" id="KW-1185">Reference proteome</keyword>
<dbReference type="PROSITE" id="PS50109">
    <property type="entry name" value="HIS_KIN"/>
    <property type="match status" value="1"/>
</dbReference>
<evidence type="ECO:0000256" key="9">
    <source>
        <dbReference type="ARBA" id="ARBA00023012"/>
    </source>
</evidence>
<sequence length="487" mass="51558">MSLRRRLVLTLLGLLAAGLAVAAAGSFATLRADIVRRTDRQLNAVGKAMETAIGDRSGPGGALPVGPHGAWLAQVLAESGAVPSLMQVRTADGRVVQTFAAQDAPPLPSHAAPSAGTARNPDGARILKIGDLHPWRVRVSRLSNGQILLIGIPTRDADSAIHHLARVEVVVSIIALAAVGLLARRSIRRGLRPLEEISGTARAIGAGDLSRRVEPAEPRTEVGRLGQALNDMLGQIETAFREREASEERLRRFIADASHELRTPVATVRGYAELFRRGAADRPDDLAKTMARIEAEAERMGALVDELLLLARIDQGRPLDREPVDLARIAAEAVAGTRAVEPGRPIDLEAAEGAVVLGDAMRLRQVLDNLLANVRRHTPAGAPATVRIDVAGGQVEISVTDHGPGLAEDQCRRVFERFYRTDHSRSREHGGAGLGLSIVAAVAEAHDGAVGVISAPGEGATFVVRLPHAPSTAPADVRHPDGPRPLP</sequence>
<proteinExistence type="predicted"/>
<dbReference type="InterPro" id="IPR050428">
    <property type="entry name" value="TCS_sensor_his_kinase"/>
</dbReference>
<dbReference type="SUPFAM" id="SSF55874">
    <property type="entry name" value="ATPase domain of HSP90 chaperone/DNA topoisomerase II/histidine kinase"/>
    <property type="match status" value="1"/>
</dbReference>
<dbReference type="Proteomes" id="UP001500212">
    <property type="component" value="Unassembled WGS sequence"/>
</dbReference>
<evidence type="ECO:0000256" key="3">
    <source>
        <dbReference type="ARBA" id="ARBA00012438"/>
    </source>
</evidence>
<dbReference type="CDD" id="cd06225">
    <property type="entry name" value="HAMP"/>
    <property type="match status" value="1"/>
</dbReference>
<dbReference type="PANTHER" id="PTHR45436">
    <property type="entry name" value="SENSOR HISTIDINE KINASE YKOH"/>
    <property type="match status" value="1"/>
</dbReference>
<dbReference type="Gene3D" id="1.10.287.130">
    <property type="match status" value="1"/>
</dbReference>
<dbReference type="Pfam" id="PF02518">
    <property type="entry name" value="HATPase_c"/>
    <property type="match status" value="1"/>
</dbReference>
<dbReference type="InterPro" id="IPR006311">
    <property type="entry name" value="TAT_signal"/>
</dbReference>
<dbReference type="InterPro" id="IPR036890">
    <property type="entry name" value="HATPase_C_sf"/>
</dbReference>
<dbReference type="PROSITE" id="PS50885">
    <property type="entry name" value="HAMP"/>
    <property type="match status" value="1"/>
</dbReference>
<dbReference type="SMART" id="SM00304">
    <property type="entry name" value="HAMP"/>
    <property type="match status" value="1"/>
</dbReference>
<dbReference type="SUPFAM" id="SSF158472">
    <property type="entry name" value="HAMP domain-like"/>
    <property type="match status" value="1"/>
</dbReference>
<accession>A0ABP8TLG4</accession>
<dbReference type="SMART" id="SM00388">
    <property type="entry name" value="HisKA"/>
    <property type="match status" value="1"/>
</dbReference>
<dbReference type="PANTHER" id="PTHR45436:SF5">
    <property type="entry name" value="SENSOR HISTIDINE KINASE TRCS"/>
    <property type="match status" value="1"/>
</dbReference>
<evidence type="ECO:0000256" key="10">
    <source>
        <dbReference type="ARBA" id="ARBA00023136"/>
    </source>
</evidence>
<dbReference type="InterPro" id="IPR003594">
    <property type="entry name" value="HATPase_dom"/>
</dbReference>
<evidence type="ECO:0000256" key="1">
    <source>
        <dbReference type="ARBA" id="ARBA00000085"/>
    </source>
</evidence>
<keyword evidence="4" id="KW-0597">Phosphoprotein</keyword>
<dbReference type="InterPro" id="IPR003661">
    <property type="entry name" value="HisK_dim/P_dom"/>
</dbReference>
<feature type="chain" id="PRO_5045714471" description="histidine kinase" evidence="11">
    <location>
        <begin position="23"/>
        <end position="487"/>
    </location>
</feature>
<comment type="subcellular location">
    <subcellularLocation>
        <location evidence="2">Cell membrane</location>
    </subcellularLocation>
</comment>
<dbReference type="Gene3D" id="3.30.565.10">
    <property type="entry name" value="Histidine kinase-like ATPase, C-terminal domain"/>
    <property type="match status" value="1"/>
</dbReference>
<keyword evidence="11" id="KW-0732">Signal</keyword>
<evidence type="ECO:0000256" key="6">
    <source>
        <dbReference type="ARBA" id="ARBA00022692"/>
    </source>
</evidence>
<evidence type="ECO:0000256" key="11">
    <source>
        <dbReference type="SAM" id="SignalP"/>
    </source>
</evidence>
<dbReference type="EC" id="2.7.13.3" evidence="3"/>
<evidence type="ECO:0000313" key="14">
    <source>
        <dbReference type="EMBL" id="GAA4609853.1"/>
    </source>
</evidence>
<keyword evidence="5" id="KW-0808">Transferase</keyword>
<evidence type="ECO:0000256" key="8">
    <source>
        <dbReference type="ARBA" id="ARBA00022989"/>
    </source>
</evidence>